<evidence type="ECO:0000313" key="1">
    <source>
        <dbReference type="EMBL" id="GIY01810.1"/>
    </source>
</evidence>
<gene>
    <name evidence="1" type="ORF">CDAR_257121</name>
</gene>
<dbReference type="Proteomes" id="UP001054837">
    <property type="component" value="Unassembled WGS sequence"/>
</dbReference>
<reference evidence="1 2" key="1">
    <citation type="submission" date="2021-06" db="EMBL/GenBank/DDBJ databases">
        <title>Caerostris darwini draft genome.</title>
        <authorList>
            <person name="Kono N."/>
            <person name="Arakawa K."/>
        </authorList>
    </citation>
    <scope>NUCLEOTIDE SEQUENCE [LARGE SCALE GENOMIC DNA]</scope>
</reference>
<accession>A0AAV4PYI3</accession>
<dbReference type="AlphaFoldDB" id="A0AAV4PYI3"/>
<keyword evidence="2" id="KW-1185">Reference proteome</keyword>
<name>A0AAV4PYI3_9ARAC</name>
<proteinExistence type="predicted"/>
<comment type="caution">
    <text evidence="1">The sequence shown here is derived from an EMBL/GenBank/DDBJ whole genome shotgun (WGS) entry which is preliminary data.</text>
</comment>
<sequence length="86" mass="10038">MALKLGLRRLIHPSDSRYVEELQRILDEVGSDFSEEDHCEDFVYVSSHSRLKFLQMTMISLIQASNSVKYYYGKNGFKWSSVEPKC</sequence>
<evidence type="ECO:0000313" key="2">
    <source>
        <dbReference type="Proteomes" id="UP001054837"/>
    </source>
</evidence>
<organism evidence="1 2">
    <name type="scientific">Caerostris darwini</name>
    <dbReference type="NCBI Taxonomy" id="1538125"/>
    <lineage>
        <taxon>Eukaryota</taxon>
        <taxon>Metazoa</taxon>
        <taxon>Ecdysozoa</taxon>
        <taxon>Arthropoda</taxon>
        <taxon>Chelicerata</taxon>
        <taxon>Arachnida</taxon>
        <taxon>Araneae</taxon>
        <taxon>Araneomorphae</taxon>
        <taxon>Entelegynae</taxon>
        <taxon>Araneoidea</taxon>
        <taxon>Araneidae</taxon>
        <taxon>Caerostris</taxon>
    </lineage>
</organism>
<dbReference type="EMBL" id="BPLQ01003607">
    <property type="protein sequence ID" value="GIY01810.1"/>
    <property type="molecule type" value="Genomic_DNA"/>
</dbReference>
<protein>
    <submittedName>
        <fullName evidence="1">Uncharacterized protein</fullName>
    </submittedName>
</protein>